<dbReference type="InterPro" id="IPR001173">
    <property type="entry name" value="Glyco_trans_2-like"/>
</dbReference>
<feature type="domain" description="Glycosyltransferase 2-like" evidence="1">
    <location>
        <begin position="11"/>
        <end position="102"/>
    </location>
</feature>
<dbReference type="PANTHER" id="PTHR43630:SF2">
    <property type="entry name" value="GLYCOSYLTRANSFERASE"/>
    <property type="match status" value="1"/>
</dbReference>
<dbReference type="EMBL" id="MN739515">
    <property type="protein sequence ID" value="QHT09804.1"/>
    <property type="molecule type" value="Genomic_DNA"/>
</dbReference>
<name>A0A6C0D131_9ZZZZ</name>
<dbReference type="AlphaFoldDB" id="A0A6C0D131"/>
<sequence length="438" mass="51894">MNTQSPHVALLIMVKNEKKRLRVTLNSVVGFINSIVAYDTGSTDDTIEILENFSKEHKIPLHLKQGEFVDFCTSRNVSLEFADTFPDIEYLLLMDCNDELKGGEHFRKYLQNDEFKKSTSTGFLICQEWWGGKLDKYYNMRFVKAHEGWRYRGSVHEWMKNTKYEDGYEPPVTRLPDTIVLYQDRTQDDDKSSKRFIRDKMLLLKEHEENPKDERTVFYLAQTLGCLGEMKEAYNMYILRTQMESFQEEKFHAFLRCGELSQALNYDWHVSLTWYMKAIEHSLRAEPMLRIADHYIIDKNWIMAFTFTDLACKLLYPEQCILFVDRGDYDYKRWHMMGIIGFYTKNFVEGKEACKRAIATGINVELDKSNLQFYLDAEENDRKGKLQFEKEKIMNDPNITKKDFIGLQMNRLHEENPTLTTKQLETKAQLLWKIKNKK</sequence>
<proteinExistence type="predicted"/>
<dbReference type="Gene3D" id="3.90.550.10">
    <property type="entry name" value="Spore Coat Polysaccharide Biosynthesis Protein SpsA, Chain A"/>
    <property type="match status" value="1"/>
</dbReference>
<dbReference type="SUPFAM" id="SSF53448">
    <property type="entry name" value="Nucleotide-diphospho-sugar transferases"/>
    <property type="match status" value="1"/>
</dbReference>
<protein>
    <recommendedName>
        <fullName evidence="1">Glycosyltransferase 2-like domain-containing protein</fullName>
    </recommendedName>
</protein>
<dbReference type="InterPro" id="IPR029044">
    <property type="entry name" value="Nucleotide-diphossugar_trans"/>
</dbReference>
<organism evidence="2">
    <name type="scientific">viral metagenome</name>
    <dbReference type="NCBI Taxonomy" id="1070528"/>
    <lineage>
        <taxon>unclassified sequences</taxon>
        <taxon>metagenomes</taxon>
        <taxon>organismal metagenomes</taxon>
    </lineage>
</organism>
<reference evidence="2" key="1">
    <citation type="journal article" date="2020" name="Nature">
        <title>Giant virus diversity and host interactions through global metagenomics.</title>
        <authorList>
            <person name="Schulz F."/>
            <person name="Roux S."/>
            <person name="Paez-Espino D."/>
            <person name="Jungbluth S."/>
            <person name="Walsh D.A."/>
            <person name="Denef V.J."/>
            <person name="McMahon K.D."/>
            <person name="Konstantinidis K.T."/>
            <person name="Eloe-Fadrosh E.A."/>
            <person name="Kyrpides N.C."/>
            <person name="Woyke T."/>
        </authorList>
    </citation>
    <scope>NUCLEOTIDE SEQUENCE</scope>
    <source>
        <strain evidence="2">GVMAG-M-3300023174-102</strain>
    </source>
</reference>
<dbReference type="PANTHER" id="PTHR43630">
    <property type="entry name" value="POLY-BETA-1,6-N-ACETYL-D-GLUCOSAMINE SYNTHASE"/>
    <property type="match status" value="1"/>
</dbReference>
<accession>A0A6C0D131</accession>
<dbReference type="Pfam" id="PF00535">
    <property type="entry name" value="Glycos_transf_2"/>
    <property type="match status" value="1"/>
</dbReference>
<evidence type="ECO:0000259" key="1">
    <source>
        <dbReference type="Pfam" id="PF00535"/>
    </source>
</evidence>
<evidence type="ECO:0000313" key="2">
    <source>
        <dbReference type="EMBL" id="QHT09804.1"/>
    </source>
</evidence>
<dbReference type="SUPFAM" id="SSF81901">
    <property type="entry name" value="HCP-like"/>
    <property type="match status" value="1"/>
</dbReference>